<sequence length="289" mass="33041">MIPGNSDTRDGVLFCLPFVAAFIIFLVFPIVFGFFISFFRWDILSSRQWIGFDNYIRMFSDKTFYTSLWHTIFFVLVSTPLLLVIGFLMALFVTSHSALKGTAENVFFLPYILSITVIATLWAWLFQRSYGLFNRIIISFGKTPVNWLTSSDTAMWSIIIATLWWTAGFNMVLFSAGIKQISWDIYEAARIDGASYGQTIFKITIPLIRPTTVLCLILQIIASFNIFGQVYVMTGGGPYGSTRVLVQYIYETGFKYFKMGYSSAMAYVLFFIIMIISIVQYKLLSKEDV</sequence>
<dbReference type="eggNOG" id="COG1175">
    <property type="taxonomic scope" value="Bacteria"/>
</dbReference>
<comment type="subcellular location">
    <subcellularLocation>
        <location evidence="1 7">Cell membrane</location>
        <topology evidence="1 7">Multi-pass membrane protein</topology>
    </subcellularLocation>
</comment>
<evidence type="ECO:0000256" key="2">
    <source>
        <dbReference type="ARBA" id="ARBA00022448"/>
    </source>
</evidence>
<name>S3K1E6_TREMA</name>
<evidence type="ECO:0000313" key="10">
    <source>
        <dbReference type="Proteomes" id="UP000014541"/>
    </source>
</evidence>
<feature type="transmembrane region" description="Helical" evidence="7">
    <location>
        <begin position="154"/>
        <end position="174"/>
    </location>
</feature>
<evidence type="ECO:0000256" key="6">
    <source>
        <dbReference type="ARBA" id="ARBA00023136"/>
    </source>
</evidence>
<dbReference type="GO" id="GO:0055085">
    <property type="term" value="P:transmembrane transport"/>
    <property type="evidence" value="ECO:0007669"/>
    <property type="project" value="InterPro"/>
</dbReference>
<dbReference type="HOGENOM" id="CLU_016047_0_2_12"/>
<comment type="similarity">
    <text evidence="7">Belongs to the binding-protein-dependent transport system permease family.</text>
</comment>
<dbReference type="SUPFAM" id="SSF161098">
    <property type="entry name" value="MetI-like"/>
    <property type="match status" value="1"/>
</dbReference>
<dbReference type="Proteomes" id="UP000014541">
    <property type="component" value="Unassembled WGS sequence"/>
</dbReference>
<dbReference type="STRING" id="1125699.HMPREF9194_01676"/>
<keyword evidence="2 7" id="KW-0813">Transport</keyword>
<keyword evidence="10" id="KW-1185">Reference proteome</keyword>
<evidence type="ECO:0000256" key="7">
    <source>
        <dbReference type="RuleBase" id="RU363032"/>
    </source>
</evidence>
<evidence type="ECO:0000256" key="3">
    <source>
        <dbReference type="ARBA" id="ARBA00022475"/>
    </source>
</evidence>
<dbReference type="PANTHER" id="PTHR30193">
    <property type="entry name" value="ABC TRANSPORTER PERMEASE PROTEIN"/>
    <property type="match status" value="1"/>
</dbReference>
<evidence type="ECO:0000313" key="9">
    <source>
        <dbReference type="EMBL" id="EPF31330.1"/>
    </source>
</evidence>
<evidence type="ECO:0000256" key="1">
    <source>
        <dbReference type="ARBA" id="ARBA00004651"/>
    </source>
</evidence>
<reference evidence="9 10" key="1">
    <citation type="submission" date="2013-04" db="EMBL/GenBank/DDBJ databases">
        <title>The Genome Sequence of Treponema maltophilum ATCC 51939.</title>
        <authorList>
            <consortium name="The Broad Institute Genomics Platform"/>
            <person name="Earl A."/>
            <person name="Ward D."/>
            <person name="Feldgarden M."/>
            <person name="Gevers D."/>
            <person name="Leonetti C."/>
            <person name="Blanton J.M."/>
            <person name="Dewhirst F.E."/>
            <person name="Izard J."/>
            <person name="Walker B."/>
            <person name="Young S."/>
            <person name="Zeng Q."/>
            <person name="Gargeya S."/>
            <person name="Fitzgerald M."/>
            <person name="Haas B."/>
            <person name="Abouelleil A."/>
            <person name="Allen A.W."/>
            <person name="Alvarado L."/>
            <person name="Arachchi H.M."/>
            <person name="Berlin A.M."/>
            <person name="Chapman S.B."/>
            <person name="Gainer-Dewar J."/>
            <person name="Goldberg J."/>
            <person name="Griggs A."/>
            <person name="Gujja S."/>
            <person name="Hansen M."/>
            <person name="Howarth C."/>
            <person name="Imamovic A."/>
            <person name="Ireland A."/>
            <person name="Larimer J."/>
            <person name="McCowan C."/>
            <person name="Murphy C."/>
            <person name="Pearson M."/>
            <person name="Poon T.W."/>
            <person name="Priest M."/>
            <person name="Roberts A."/>
            <person name="Saif S."/>
            <person name="Shea T."/>
            <person name="Sisk P."/>
            <person name="Sykes S."/>
            <person name="Wortman J."/>
            <person name="Nusbaum C."/>
            <person name="Birren B."/>
        </authorList>
    </citation>
    <scope>NUCLEOTIDE SEQUENCE [LARGE SCALE GENOMIC DNA]</scope>
    <source>
        <strain evidence="9 10">ATCC 51939</strain>
    </source>
</reference>
<dbReference type="InterPro" id="IPR035906">
    <property type="entry name" value="MetI-like_sf"/>
</dbReference>
<dbReference type="PROSITE" id="PS50928">
    <property type="entry name" value="ABC_TM1"/>
    <property type="match status" value="1"/>
</dbReference>
<feature type="transmembrane region" description="Helical" evidence="7">
    <location>
        <begin position="106"/>
        <end position="125"/>
    </location>
</feature>
<dbReference type="GO" id="GO:0005886">
    <property type="term" value="C:plasma membrane"/>
    <property type="evidence" value="ECO:0007669"/>
    <property type="project" value="UniProtKB-SubCell"/>
</dbReference>
<evidence type="ECO:0000256" key="5">
    <source>
        <dbReference type="ARBA" id="ARBA00022989"/>
    </source>
</evidence>
<gene>
    <name evidence="9" type="ORF">HMPREF9194_01676</name>
</gene>
<feature type="transmembrane region" description="Helical" evidence="7">
    <location>
        <begin position="264"/>
        <end position="284"/>
    </location>
</feature>
<feature type="domain" description="ABC transmembrane type-1" evidence="8">
    <location>
        <begin position="68"/>
        <end position="280"/>
    </location>
</feature>
<keyword evidence="5 7" id="KW-1133">Transmembrane helix</keyword>
<feature type="transmembrane region" description="Helical" evidence="7">
    <location>
        <begin position="68"/>
        <end position="94"/>
    </location>
</feature>
<keyword evidence="6 7" id="KW-0472">Membrane</keyword>
<proteinExistence type="inferred from homology"/>
<dbReference type="PATRIC" id="fig|1125699.3.peg.1691"/>
<dbReference type="PANTHER" id="PTHR30193:SF37">
    <property type="entry name" value="INNER MEMBRANE ABC TRANSPORTER PERMEASE PROTEIN YCJO"/>
    <property type="match status" value="1"/>
</dbReference>
<dbReference type="EMBL" id="ATFF01000006">
    <property type="protein sequence ID" value="EPF31330.1"/>
    <property type="molecule type" value="Genomic_DNA"/>
</dbReference>
<keyword evidence="4 7" id="KW-0812">Transmembrane</keyword>
<protein>
    <recommendedName>
        <fullName evidence="8">ABC transmembrane type-1 domain-containing protein</fullName>
    </recommendedName>
</protein>
<dbReference type="OrthoDB" id="356735at2"/>
<evidence type="ECO:0000259" key="8">
    <source>
        <dbReference type="PROSITE" id="PS50928"/>
    </source>
</evidence>
<accession>S3K1E6</accession>
<keyword evidence="3" id="KW-1003">Cell membrane</keyword>
<dbReference type="Pfam" id="PF00528">
    <property type="entry name" value="BPD_transp_1"/>
    <property type="match status" value="1"/>
</dbReference>
<dbReference type="InterPro" id="IPR051393">
    <property type="entry name" value="ABC_transporter_permease"/>
</dbReference>
<evidence type="ECO:0000256" key="4">
    <source>
        <dbReference type="ARBA" id="ARBA00022692"/>
    </source>
</evidence>
<dbReference type="InterPro" id="IPR000515">
    <property type="entry name" value="MetI-like"/>
</dbReference>
<dbReference type="RefSeq" id="WP_016525941.1">
    <property type="nucleotide sequence ID" value="NZ_KE332518.1"/>
</dbReference>
<feature type="transmembrane region" description="Helical" evidence="7">
    <location>
        <begin position="12"/>
        <end position="39"/>
    </location>
</feature>
<dbReference type="Gene3D" id="1.10.3720.10">
    <property type="entry name" value="MetI-like"/>
    <property type="match status" value="1"/>
</dbReference>
<organism evidence="9 10">
    <name type="scientific">Treponema maltophilum ATCC 51939</name>
    <dbReference type="NCBI Taxonomy" id="1125699"/>
    <lineage>
        <taxon>Bacteria</taxon>
        <taxon>Pseudomonadati</taxon>
        <taxon>Spirochaetota</taxon>
        <taxon>Spirochaetia</taxon>
        <taxon>Spirochaetales</taxon>
        <taxon>Treponemataceae</taxon>
        <taxon>Treponema</taxon>
    </lineage>
</organism>
<comment type="caution">
    <text evidence="9">The sequence shown here is derived from an EMBL/GenBank/DDBJ whole genome shotgun (WGS) entry which is preliminary data.</text>
</comment>
<feature type="transmembrane region" description="Helical" evidence="7">
    <location>
        <begin position="211"/>
        <end position="232"/>
    </location>
</feature>
<dbReference type="CDD" id="cd06261">
    <property type="entry name" value="TM_PBP2"/>
    <property type="match status" value="1"/>
</dbReference>
<dbReference type="AlphaFoldDB" id="S3K1E6"/>